<feature type="coiled-coil region" evidence="1">
    <location>
        <begin position="48"/>
        <end position="75"/>
    </location>
</feature>
<keyword evidence="2" id="KW-0472">Membrane</keyword>
<accession>A0A0G0ZBP5</accession>
<gene>
    <name evidence="3" type="ORF">UV09_C0022G0012</name>
</gene>
<dbReference type="EMBL" id="LCDD01000022">
    <property type="protein sequence ID" value="KKS46130.1"/>
    <property type="molecule type" value="Genomic_DNA"/>
</dbReference>
<reference evidence="3 4" key="1">
    <citation type="journal article" date="2015" name="Nature">
        <title>rRNA introns, odd ribosomes, and small enigmatic genomes across a large radiation of phyla.</title>
        <authorList>
            <person name="Brown C.T."/>
            <person name="Hug L.A."/>
            <person name="Thomas B.C."/>
            <person name="Sharon I."/>
            <person name="Castelle C.J."/>
            <person name="Singh A."/>
            <person name="Wilkins M.J."/>
            <person name="Williams K.H."/>
            <person name="Banfield J.F."/>
        </authorList>
    </citation>
    <scope>NUCLEOTIDE SEQUENCE [LARGE SCALE GENOMIC DNA]</scope>
</reference>
<comment type="caution">
    <text evidence="3">The sequence shown here is derived from an EMBL/GenBank/DDBJ whole genome shotgun (WGS) entry which is preliminary data.</text>
</comment>
<proteinExistence type="predicted"/>
<dbReference type="AlphaFoldDB" id="A0A0G0ZBP5"/>
<keyword evidence="1" id="KW-0175">Coiled coil</keyword>
<sequence>MRKKSINLLIEATEEAGIYKKLKKIMPLAAGALLILFIIFYAGSLFYIRSNNREYKLLQSEIKTSEKNISKYQSTEGIYLATFGILDVVKKILEKNTSVIADSLPEILSSNSEVFRIKTLTVDRQGQAVFNVTAFSLPVLEAFVDDLQTKENEYVFSDIKAQGILREKDGSYTLNVSLKYKRNTALSG</sequence>
<evidence type="ECO:0000313" key="3">
    <source>
        <dbReference type="EMBL" id="KKS46130.1"/>
    </source>
</evidence>
<dbReference type="Proteomes" id="UP000034320">
    <property type="component" value="Unassembled WGS sequence"/>
</dbReference>
<organism evidence="3 4">
    <name type="scientific">Candidatus Gottesmanbacteria bacterium GW2011_GWA2_42_18</name>
    <dbReference type="NCBI Taxonomy" id="1618442"/>
    <lineage>
        <taxon>Bacteria</taxon>
        <taxon>Candidatus Gottesmaniibacteriota</taxon>
    </lineage>
</organism>
<keyword evidence="2" id="KW-0812">Transmembrane</keyword>
<evidence type="ECO:0000256" key="1">
    <source>
        <dbReference type="SAM" id="Coils"/>
    </source>
</evidence>
<evidence type="ECO:0008006" key="5">
    <source>
        <dbReference type="Google" id="ProtNLM"/>
    </source>
</evidence>
<keyword evidence="2" id="KW-1133">Transmembrane helix</keyword>
<feature type="transmembrane region" description="Helical" evidence="2">
    <location>
        <begin position="28"/>
        <end position="48"/>
    </location>
</feature>
<protein>
    <recommendedName>
        <fullName evidence="5">Fimbrial assembly family protein</fullName>
    </recommendedName>
</protein>
<evidence type="ECO:0000256" key="2">
    <source>
        <dbReference type="SAM" id="Phobius"/>
    </source>
</evidence>
<name>A0A0G0ZBP5_9BACT</name>
<evidence type="ECO:0000313" key="4">
    <source>
        <dbReference type="Proteomes" id="UP000034320"/>
    </source>
</evidence>